<comment type="similarity">
    <text evidence="1">Belongs to the HpcH/HpaI aldolase family.</text>
</comment>
<feature type="domain" description="HpcH/HpaI aldolase/citrate lyase" evidence="4">
    <location>
        <begin position="29"/>
        <end position="242"/>
    </location>
</feature>
<dbReference type="InterPro" id="IPR040442">
    <property type="entry name" value="Pyrv_kinase-like_dom_sf"/>
</dbReference>
<dbReference type="SUPFAM" id="SSF51621">
    <property type="entry name" value="Phosphoenolpyruvate/pyruvate domain"/>
    <property type="match status" value="1"/>
</dbReference>
<dbReference type="InterPro" id="IPR005000">
    <property type="entry name" value="Aldolase/citrate-lyase_domain"/>
</dbReference>
<dbReference type="GO" id="GO:0016832">
    <property type="term" value="F:aldehyde-lyase activity"/>
    <property type="evidence" value="ECO:0007669"/>
    <property type="project" value="TreeGrafter"/>
</dbReference>
<dbReference type="AlphaFoldDB" id="A0A160TTS9"/>
<sequence>MVELKNPALDKLRAGDLSIGVGLRQARTVDVAKIMKTAGFDWLFIDMEHNSMDMDMAVQISVAAQETGITPIVRVPGYEHYHATRALDGGAQGIVVPHVDDAETAAQIASNCRYPPIGHRSITGALPQLNFQSHPLKEATEAINQETLIVVMLETPNAIQNAEEIAAVPGIDSLLIGTNDLTMEMGIPGELGHNKIVDAYEHVIAACAKHNKYPGMGGVYNPDLMQTYINMGARLILAGNDISFLADSARRQAETVHAMLT</sequence>
<dbReference type="GO" id="GO:0005737">
    <property type="term" value="C:cytoplasm"/>
    <property type="evidence" value="ECO:0007669"/>
    <property type="project" value="TreeGrafter"/>
</dbReference>
<dbReference type="InterPro" id="IPR015813">
    <property type="entry name" value="Pyrv/PenolPyrv_kinase-like_dom"/>
</dbReference>
<proteinExistence type="inferred from homology"/>
<dbReference type="InterPro" id="IPR050251">
    <property type="entry name" value="HpcH-HpaI_aldolase"/>
</dbReference>
<keyword evidence="3" id="KW-0456">Lyase</keyword>
<evidence type="ECO:0000256" key="1">
    <source>
        <dbReference type="ARBA" id="ARBA00005568"/>
    </source>
</evidence>
<evidence type="ECO:0000256" key="2">
    <source>
        <dbReference type="ARBA" id="ARBA00022723"/>
    </source>
</evidence>
<keyword evidence="2" id="KW-0479">Metal-binding</keyword>
<evidence type="ECO:0000313" key="5">
    <source>
        <dbReference type="EMBL" id="CUS54533.1"/>
    </source>
</evidence>
<evidence type="ECO:0000259" key="4">
    <source>
        <dbReference type="Pfam" id="PF03328"/>
    </source>
</evidence>
<protein>
    <submittedName>
        <fullName evidence="5">2,4-dihydroxyhept-2-ene-1,7-dioic acid aldolase</fullName>
    </submittedName>
</protein>
<dbReference type="PANTHER" id="PTHR30502">
    <property type="entry name" value="2-KETO-3-DEOXY-L-RHAMNONATE ALDOLASE"/>
    <property type="match status" value="1"/>
</dbReference>
<dbReference type="PANTHER" id="PTHR30502:SF0">
    <property type="entry name" value="PHOSPHOENOLPYRUVATE CARBOXYLASE FAMILY PROTEIN"/>
    <property type="match status" value="1"/>
</dbReference>
<dbReference type="EMBL" id="CZRL01000104">
    <property type="protein sequence ID" value="CUS54533.1"/>
    <property type="molecule type" value="Genomic_DNA"/>
</dbReference>
<gene>
    <name evidence="5" type="ORF">MGWOODY_XGa834</name>
</gene>
<name>A0A160TTS9_9ZZZZ</name>
<dbReference type="Pfam" id="PF03328">
    <property type="entry name" value="HpcH_HpaI"/>
    <property type="match status" value="1"/>
</dbReference>
<evidence type="ECO:0000256" key="3">
    <source>
        <dbReference type="ARBA" id="ARBA00023239"/>
    </source>
</evidence>
<organism evidence="5">
    <name type="scientific">hydrothermal vent metagenome</name>
    <dbReference type="NCBI Taxonomy" id="652676"/>
    <lineage>
        <taxon>unclassified sequences</taxon>
        <taxon>metagenomes</taxon>
        <taxon>ecological metagenomes</taxon>
    </lineage>
</organism>
<reference evidence="5" key="1">
    <citation type="submission" date="2015-10" db="EMBL/GenBank/DDBJ databases">
        <authorList>
            <person name="Gilbert D.G."/>
        </authorList>
    </citation>
    <scope>NUCLEOTIDE SEQUENCE</scope>
</reference>
<dbReference type="GO" id="GO:0046872">
    <property type="term" value="F:metal ion binding"/>
    <property type="evidence" value="ECO:0007669"/>
    <property type="project" value="UniProtKB-KW"/>
</dbReference>
<accession>A0A160TTS9</accession>
<dbReference type="Gene3D" id="3.20.20.60">
    <property type="entry name" value="Phosphoenolpyruvate-binding domains"/>
    <property type="match status" value="1"/>
</dbReference>